<name>A0AA96SLR0_PAELC</name>
<accession>A0AA96SLR0</accession>
<organism evidence="1">
    <name type="scientific">Paeonia lactiflora</name>
    <name type="common">Chinese peony</name>
    <name type="synonym">Paeonia albiflora</name>
    <dbReference type="NCBI Taxonomy" id="35924"/>
    <lineage>
        <taxon>Eukaryota</taxon>
        <taxon>Viridiplantae</taxon>
        <taxon>Streptophyta</taxon>
        <taxon>Embryophyta</taxon>
        <taxon>Tracheophyta</taxon>
        <taxon>Spermatophyta</taxon>
        <taxon>Magnoliopsida</taxon>
        <taxon>eudicotyledons</taxon>
        <taxon>Gunneridae</taxon>
        <taxon>Pentapetalae</taxon>
        <taxon>Saxifragales</taxon>
        <taxon>Paeoniaceae</taxon>
        <taxon>Paeonia</taxon>
    </lineage>
</organism>
<reference evidence="1" key="1">
    <citation type="submission" date="2023-09" db="EMBL/GenBank/DDBJ databases">
        <authorList>
            <person name="Shi Y.J."/>
        </authorList>
    </citation>
    <scope>NUCLEOTIDE SEQUENCE</scope>
    <source>
        <strain evidence="1">S-CPA B</strain>
    </source>
</reference>
<dbReference type="Pfam" id="PF03004">
    <property type="entry name" value="Transposase_24"/>
    <property type="match status" value="1"/>
</dbReference>
<protein>
    <submittedName>
        <fullName evidence="1">Uncharacterized protein</fullName>
    </submittedName>
</protein>
<dbReference type="AlphaFoldDB" id="A0AA96SLR0"/>
<dbReference type="EMBL" id="OR552627">
    <property type="protein sequence ID" value="WNT94114.1"/>
    <property type="molecule type" value="mRNA"/>
</dbReference>
<sequence>MEVDMGITPTRGDLFIKTHTRADNSPSEPTSEIFINEMKKLEALQAGESTMSNSISDLVYYKFFSKECHGHVRGCGPGVKKRDIGTSSSTGQVNGCTVAEIESLNLHIEQMKQRDMERDAEMDAMKHNLLEKDAKLEKMEKQMQTFICLLGDAPTSYMVSKLSFSWF</sequence>
<dbReference type="InterPro" id="IPR004252">
    <property type="entry name" value="Probable_transposase_24"/>
</dbReference>
<proteinExistence type="evidence at transcript level"/>
<evidence type="ECO:0000313" key="1">
    <source>
        <dbReference type="EMBL" id="WNT94114.1"/>
    </source>
</evidence>